<sequence>MSNLNKLFDLTDALNESGSNEGCEADLMVVSSARLWDLTQYVRLLKAVEQSQNVEDHANANKICERLLNSEEHSVESAIPGVAEDAVEVINRLSIAMKATQVALSQAMQHSEERARFVKQIADLSIWDFEKDDGTPYKECERPSDGFLDSHCCLMASIEEARRIDLRAALEALNSPQGEDSEDWTGRVEMSVTADSPEEAAKFTLDDIRDRELEGINVDVQNVGSGRIVTVFVKNA</sequence>
<dbReference type="AlphaFoldDB" id="A0AAD2BT49"/>
<comment type="caution">
    <text evidence="1">The sequence shown here is derived from an EMBL/GenBank/DDBJ whole genome shotgun (WGS) entry which is preliminary data.</text>
</comment>
<name>A0AAD2BT49_9RALS</name>
<proteinExistence type="predicted"/>
<evidence type="ECO:0000313" key="2">
    <source>
        <dbReference type="Proteomes" id="UP001189756"/>
    </source>
</evidence>
<evidence type="ECO:0000313" key="1">
    <source>
        <dbReference type="EMBL" id="CAJ0804549.1"/>
    </source>
</evidence>
<organism evidence="1 2">
    <name type="scientific">Ralstonia thomasii</name>
    <dbReference type="NCBI Taxonomy" id="3058596"/>
    <lineage>
        <taxon>Bacteria</taxon>
        <taxon>Pseudomonadati</taxon>
        <taxon>Pseudomonadota</taxon>
        <taxon>Betaproteobacteria</taxon>
        <taxon>Burkholderiales</taxon>
        <taxon>Burkholderiaceae</taxon>
        <taxon>Ralstonia</taxon>
    </lineage>
</organism>
<dbReference type="RefSeq" id="WP_045220687.1">
    <property type="nucleotide sequence ID" value="NZ_CATZAZ010000011.1"/>
</dbReference>
<dbReference type="EMBL" id="CATZAZ010000011">
    <property type="protein sequence ID" value="CAJ0804549.1"/>
    <property type="molecule type" value="Genomic_DNA"/>
</dbReference>
<dbReference type="Proteomes" id="UP001189756">
    <property type="component" value="Unassembled WGS sequence"/>
</dbReference>
<protein>
    <submittedName>
        <fullName evidence="1">Uncharacterized protein</fullName>
    </submittedName>
</protein>
<dbReference type="GeneID" id="34794381"/>
<reference evidence="1" key="1">
    <citation type="submission" date="2023-07" db="EMBL/GenBank/DDBJ databases">
        <authorList>
            <person name="Peeters C."/>
        </authorList>
    </citation>
    <scope>NUCLEOTIDE SEQUENCE</scope>
    <source>
        <strain evidence="1">R-77560</strain>
    </source>
</reference>
<gene>
    <name evidence="1" type="ORF">R77560_04093</name>
</gene>
<accession>A0AAD2BT49</accession>